<dbReference type="InterPro" id="IPR017439">
    <property type="entry name" value="Amidohydrolase"/>
</dbReference>
<dbReference type="STRING" id="1173701.A0A066XG15"/>
<protein>
    <submittedName>
        <fullName evidence="6">Putative fungal specific transcription factor domain-containing protein</fullName>
    </submittedName>
</protein>
<comment type="similarity">
    <text evidence="2">Belongs to the peptidase M20A family.</text>
</comment>
<dbReference type="InterPro" id="IPR002933">
    <property type="entry name" value="Peptidase_M20"/>
</dbReference>
<dbReference type="Pfam" id="PF07687">
    <property type="entry name" value="M20_dimer"/>
    <property type="match status" value="1"/>
</dbReference>
<evidence type="ECO:0000256" key="3">
    <source>
        <dbReference type="ARBA" id="ARBA00022801"/>
    </source>
</evidence>
<reference evidence="7" key="1">
    <citation type="journal article" date="2014" name="Genome Announc.">
        <title>Draft genome sequence of Colletotrichum sublineola, a destructive pathogen of cultivated sorghum.</title>
        <authorList>
            <person name="Baroncelli R."/>
            <person name="Sanz-Martin J.M."/>
            <person name="Rech G.E."/>
            <person name="Sukno S.A."/>
            <person name="Thon M.R."/>
        </authorList>
    </citation>
    <scope>NUCLEOTIDE SEQUENCE [LARGE SCALE GENOMIC DNA]</scope>
    <source>
        <strain evidence="7">TX430BB</strain>
    </source>
</reference>
<keyword evidence="7" id="KW-1185">Reference proteome</keyword>
<dbReference type="PANTHER" id="PTHR11014:SF63">
    <property type="entry name" value="METALLOPEPTIDASE, PUTATIVE (AFU_ORTHOLOGUE AFUA_6G09600)-RELATED"/>
    <property type="match status" value="1"/>
</dbReference>
<name>A0A066XG15_COLSU</name>
<dbReference type="NCBIfam" id="TIGR01891">
    <property type="entry name" value="amidohydrolases"/>
    <property type="match status" value="1"/>
</dbReference>
<evidence type="ECO:0000313" key="7">
    <source>
        <dbReference type="Proteomes" id="UP000027238"/>
    </source>
</evidence>
<sequence length="1085" mass="117580">MEKGSVSTTSLGDLLVAAPIDMAKYEALYKHLHAHPELSNLEAQTAKAVAEQLSQFQAFDITTDIGGHGLVGLMKNGPGATILLRADMDALPIKEATGLPYASTVTMPDIEGVMRPVMHACGHDMHMTCLLAAAERLVKMKREWSGTLIVLFQPAEERGTGAKAMVDDGLYDKHKIPVPDFVFGQHVMAMRAGTVGTKTGTIMAGADSMKITLSGLGGHGSQPHRTVDPAVMAAHVVVRLQSIVSREINPSDISVVTVGSLHAGQTENVIADSAEIGLDIRSVRPETREKLLASIRRVVEAECAASGATSAPLFKMTRHLPVTVNDDSMTTTLSASFKEHFGNKFDSNITATTISEDFSVLATSQGKPCAFWHWGGIEPGLWDQKLDVGKVDEIPANHTARFAPVIQPTLKTGIDALCIAALTFFKKNSPNSRAGPRSGSPESQSGVPPTPKPRTRGKYISKACEADAQTLQNLKDQVASLQGGLDLLRRQSQQPSEMQPNPLQSEIPLTFEQASSTPPINSQSVASALPPNPAIADVESSSEGGSCQPSASYTFNISLARTHLRALGIGTTDVDPGGVSASVNPPRPPSPSMQTAFGLDVGSIDPLWLINEEEAVRLCNVYEEEIGIQYPFLDIPWLFIQVRNLYRAMNSGSRLGFAFAAIPGPTVIDPQDLSLVKMVLSTALTVEAGGPSQLGKSLFLDAIYSFMTGDDLQAWRLVGIVARWCLEMGLHQSAVINKTFKKATEHQQLPEPDQDVPYLKAMVEYSRIGDKVWATSYNSARAAGASRDDEVLYILYRIDQWVEALPENLRLCPQQQTASPAPVPRGLRRLQLLLHLRANQMKILLLQPFLHSRSNLQANRSKVQSLINLAKDTIQRLDSLNQSTDIYQNQQMCFNHFLVSALGVIFLVVALAPAEHAASVRDEFHIALDLIRGLSARSYVSSRLWRRISDLRLAWRRLGLNDPRSRGSREASAQIHALVTPSTSASEANISPKEGQTDMSDALGGSGTFELPPNQEDSFTEAQMTQELNDFFSSMDSETGYSTSLTGLGFGEEGLDLAQSSPDDSLLPSLNISAMDVSHLFVDML</sequence>
<comment type="similarity">
    <text evidence="1">Belongs to the peptidase M20 family.</text>
</comment>
<dbReference type="SUPFAM" id="SSF55031">
    <property type="entry name" value="Bacterial exopeptidase dimerisation domain"/>
    <property type="match status" value="1"/>
</dbReference>
<dbReference type="EMBL" id="JMSE01000921">
    <property type="protein sequence ID" value="KDN66589.1"/>
    <property type="molecule type" value="Genomic_DNA"/>
</dbReference>
<evidence type="ECO:0000313" key="6">
    <source>
        <dbReference type="EMBL" id="KDN66589.1"/>
    </source>
</evidence>
<evidence type="ECO:0000259" key="5">
    <source>
        <dbReference type="Pfam" id="PF07687"/>
    </source>
</evidence>
<feature type="region of interest" description="Disordered" evidence="4">
    <location>
        <begin position="429"/>
        <end position="457"/>
    </location>
</feature>
<dbReference type="InterPro" id="IPR011650">
    <property type="entry name" value="Peptidase_M20_dimer"/>
</dbReference>
<dbReference type="eggNOG" id="ENOG502S5RK">
    <property type="taxonomic scope" value="Eukaryota"/>
</dbReference>
<proteinExistence type="inferred from homology"/>
<dbReference type="Proteomes" id="UP000027238">
    <property type="component" value="Unassembled WGS sequence"/>
</dbReference>
<keyword evidence="3" id="KW-0378">Hydrolase</keyword>
<evidence type="ECO:0000256" key="2">
    <source>
        <dbReference type="ARBA" id="ARBA00006247"/>
    </source>
</evidence>
<evidence type="ECO:0000256" key="4">
    <source>
        <dbReference type="SAM" id="MobiDB-lite"/>
    </source>
</evidence>
<dbReference type="OrthoDB" id="6119954at2759"/>
<dbReference type="AlphaFoldDB" id="A0A066XG15"/>
<comment type="caution">
    <text evidence="6">The sequence shown here is derived from an EMBL/GenBank/DDBJ whole genome shotgun (WGS) entry which is preliminary data.</text>
</comment>
<dbReference type="HOGENOM" id="CLU_285444_0_0_1"/>
<accession>A0A066XG15</accession>
<dbReference type="CDD" id="cd05664">
    <property type="entry name" value="M20_Acy1-like"/>
    <property type="match status" value="1"/>
</dbReference>
<gene>
    <name evidence="6" type="ORF">CSUB01_07225</name>
</gene>
<evidence type="ECO:0000256" key="1">
    <source>
        <dbReference type="ARBA" id="ARBA00006153"/>
    </source>
</evidence>
<dbReference type="FunFam" id="3.30.70.360:FF:000001">
    <property type="entry name" value="N-acetyldiaminopimelate deacetylase"/>
    <property type="match status" value="1"/>
</dbReference>
<dbReference type="SUPFAM" id="SSF53187">
    <property type="entry name" value="Zn-dependent exopeptidases"/>
    <property type="match status" value="1"/>
</dbReference>
<dbReference type="Pfam" id="PF01546">
    <property type="entry name" value="Peptidase_M20"/>
    <property type="match status" value="1"/>
</dbReference>
<organism evidence="6 7">
    <name type="scientific">Colletotrichum sublineola</name>
    <name type="common">Sorghum anthracnose fungus</name>
    <dbReference type="NCBI Taxonomy" id="1173701"/>
    <lineage>
        <taxon>Eukaryota</taxon>
        <taxon>Fungi</taxon>
        <taxon>Dikarya</taxon>
        <taxon>Ascomycota</taxon>
        <taxon>Pezizomycotina</taxon>
        <taxon>Sordariomycetes</taxon>
        <taxon>Hypocreomycetidae</taxon>
        <taxon>Glomerellales</taxon>
        <taxon>Glomerellaceae</taxon>
        <taxon>Colletotrichum</taxon>
        <taxon>Colletotrichum graminicola species complex</taxon>
    </lineage>
</organism>
<dbReference type="GO" id="GO:0016787">
    <property type="term" value="F:hydrolase activity"/>
    <property type="evidence" value="ECO:0007669"/>
    <property type="project" value="UniProtKB-KW"/>
</dbReference>
<dbReference type="InterPro" id="IPR036264">
    <property type="entry name" value="Bact_exopeptidase_dim_dom"/>
</dbReference>
<dbReference type="Gene3D" id="3.40.630.10">
    <property type="entry name" value="Zn peptidases"/>
    <property type="match status" value="1"/>
</dbReference>
<dbReference type="Gene3D" id="3.30.70.360">
    <property type="match status" value="1"/>
</dbReference>
<dbReference type="PANTHER" id="PTHR11014">
    <property type="entry name" value="PEPTIDASE M20 FAMILY MEMBER"/>
    <property type="match status" value="1"/>
</dbReference>
<feature type="domain" description="Peptidase M20 dimerisation" evidence="5">
    <location>
        <begin position="205"/>
        <end position="303"/>
    </location>
</feature>
<feature type="region of interest" description="Disordered" evidence="4">
    <location>
        <begin position="981"/>
        <end position="1015"/>
    </location>
</feature>
<dbReference type="CDD" id="cd12148">
    <property type="entry name" value="fungal_TF_MHR"/>
    <property type="match status" value="1"/>
</dbReference>